<organism evidence="1 2">
    <name type="scientific">Mycena maculata</name>
    <dbReference type="NCBI Taxonomy" id="230809"/>
    <lineage>
        <taxon>Eukaryota</taxon>
        <taxon>Fungi</taxon>
        <taxon>Dikarya</taxon>
        <taxon>Basidiomycota</taxon>
        <taxon>Agaricomycotina</taxon>
        <taxon>Agaricomycetes</taxon>
        <taxon>Agaricomycetidae</taxon>
        <taxon>Agaricales</taxon>
        <taxon>Marasmiineae</taxon>
        <taxon>Mycenaceae</taxon>
        <taxon>Mycena</taxon>
    </lineage>
</organism>
<dbReference type="EMBL" id="JARJLG010000300">
    <property type="protein sequence ID" value="KAJ7718754.1"/>
    <property type="molecule type" value="Genomic_DNA"/>
</dbReference>
<accession>A0AAD7HEA7</accession>
<gene>
    <name evidence="1" type="ORF">DFH07DRAFT_784814</name>
</gene>
<evidence type="ECO:0000313" key="1">
    <source>
        <dbReference type="EMBL" id="KAJ7718754.1"/>
    </source>
</evidence>
<reference evidence="1" key="1">
    <citation type="submission" date="2023-03" db="EMBL/GenBank/DDBJ databases">
        <title>Massive genome expansion in bonnet fungi (Mycena s.s.) driven by repeated elements and novel gene families across ecological guilds.</title>
        <authorList>
            <consortium name="Lawrence Berkeley National Laboratory"/>
            <person name="Harder C.B."/>
            <person name="Miyauchi S."/>
            <person name="Viragh M."/>
            <person name="Kuo A."/>
            <person name="Thoen E."/>
            <person name="Andreopoulos B."/>
            <person name="Lu D."/>
            <person name="Skrede I."/>
            <person name="Drula E."/>
            <person name="Henrissat B."/>
            <person name="Morin E."/>
            <person name="Kohler A."/>
            <person name="Barry K."/>
            <person name="LaButti K."/>
            <person name="Morin E."/>
            <person name="Salamov A."/>
            <person name="Lipzen A."/>
            <person name="Mereny Z."/>
            <person name="Hegedus B."/>
            <person name="Baldrian P."/>
            <person name="Stursova M."/>
            <person name="Weitz H."/>
            <person name="Taylor A."/>
            <person name="Grigoriev I.V."/>
            <person name="Nagy L.G."/>
            <person name="Martin F."/>
            <person name="Kauserud H."/>
        </authorList>
    </citation>
    <scope>NUCLEOTIDE SEQUENCE</scope>
    <source>
        <strain evidence="1">CBHHK188m</strain>
    </source>
</reference>
<sequence>MARRGSKKEGRRCVEEGQLRARMGTKIAANSTIPRCGLTLKSMVVRREKRCGHPVMATLAQTIPPLESRLGSVCETNFVLGVGKIHNPTKKAPIRFCTLTVHLRLTSTSKTKLSNPRTWYYILGLDSGLSRLQLKDSDNKSDRTRSGIRHARKPAPDLFHKWGLVRTCLGEEEWNTGATSIYFRDAGALSRSFVLTQYIAHIHASMWSLASGALVRANGSISGISPSSCWFRAPRPLTSSNRRAWPQSVPSSICSHMIAVQGISRFPVREVQLNYCHRDIFLDWRYRSHLSALGHMVPKFSASTAESRYPTATLCSASLEFWLPGFGFDYNPSLHPGLASPGLEPSWLAPESRCLHWLPSPGRILEGTNFVGKIVVTW</sequence>
<proteinExistence type="predicted"/>
<evidence type="ECO:0000313" key="2">
    <source>
        <dbReference type="Proteomes" id="UP001215280"/>
    </source>
</evidence>
<dbReference type="Proteomes" id="UP001215280">
    <property type="component" value="Unassembled WGS sequence"/>
</dbReference>
<name>A0AAD7HEA7_9AGAR</name>
<protein>
    <submittedName>
        <fullName evidence="1">Uncharacterized protein</fullName>
    </submittedName>
</protein>
<dbReference type="AlphaFoldDB" id="A0AAD7HEA7"/>
<comment type="caution">
    <text evidence="1">The sequence shown here is derived from an EMBL/GenBank/DDBJ whole genome shotgun (WGS) entry which is preliminary data.</text>
</comment>
<keyword evidence="2" id="KW-1185">Reference proteome</keyword>